<dbReference type="InterPro" id="IPR002156">
    <property type="entry name" value="RNaseH_domain"/>
</dbReference>
<evidence type="ECO:0000256" key="2">
    <source>
        <dbReference type="ARBA" id="ARBA00022695"/>
    </source>
</evidence>
<gene>
    <name evidence="9" type="ORF">PHMEG_00036297</name>
</gene>
<dbReference type="OrthoDB" id="120781at2759"/>
<keyword evidence="6 9" id="KW-0695">RNA-directed DNA polymerase</keyword>
<evidence type="ECO:0000313" key="9">
    <source>
        <dbReference type="EMBL" id="OWY94078.1"/>
    </source>
</evidence>
<protein>
    <submittedName>
        <fullName evidence="9">Reverse transcriptase</fullName>
    </submittedName>
</protein>
<dbReference type="InterPro" id="IPR043128">
    <property type="entry name" value="Rev_trsase/Diguanyl_cyclase"/>
</dbReference>
<dbReference type="InterPro" id="IPR043502">
    <property type="entry name" value="DNA/RNA_pol_sf"/>
</dbReference>
<dbReference type="Proteomes" id="UP000198211">
    <property type="component" value="Unassembled WGS sequence"/>
</dbReference>
<feature type="non-terminal residue" evidence="9">
    <location>
        <position position="1"/>
    </location>
</feature>
<dbReference type="EMBL" id="NBNE01014958">
    <property type="protein sequence ID" value="OWY94078.1"/>
    <property type="molecule type" value="Genomic_DNA"/>
</dbReference>
<keyword evidence="5" id="KW-0378">Hydrolase</keyword>
<dbReference type="SUPFAM" id="SSF53098">
    <property type="entry name" value="Ribonuclease H-like"/>
    <property type="match status" value="1"/>
</dbReference>
<dbReference type="PANTHER" id="PTHR37984:SF5">
    <property type="entry name" value="PROTEIN NYNRIN-LIKE"/>
    <property type="match status" value="1"/>
</dbReference>
<feature type="domain" description="RNase H type-1" evidence="7">
    <location>
        <begin position="322"/>
        <end position="442"/>
    </location>
</feature>
<keyword evidence="4" id="KW-0255">Endonuclease</keyword>
<organism evidence="9 10">
    <name type="scientific">Phytophthora megakarya</name>
    <dbReference type="NCBI Taxonomy" id="4795"/>
    <lineage>
        <taxon>Eukaryota</taxon>
        <taxon>Sar</taxon>
        <taxon>Stramenopiles</taxon>
        <taxon>Oomycota</taxon>
        <taxon>Peronosporomycetes</taxon>
        <taxon>Peronosporales</taxon>
        <taxon>Peronosporaceae</taxon>
        <taxon>Phytophthora</taxon>
    </lineage>
</organism>
<dbReference type="GO" id="GO:0003676">
    <property type="term" value="F:nucleic acid binding"/>
    <property type="evidence" value="ECO:0007669"/>
    <property type="project" value="InterPro"/>
</dbReference>
<dbReference type="GO" id="GO:0003964">
    <property type="term" value="F:RNA-directed DNA polymerase activity"/>
    <property type="evidence" value="ECO:0007669"/>
    <property type="project" value="UniProtKB-KW"/>
</dbReference>
<evidence type="ECO:0000259" key="7">
    <source>
        <dbReference type="Pfam" id="PF13456"/>
    </source>
</evidence>
<accession>A0A225UM95</accession>
<evidence type="ECO:0000259" key="8">
    <source>
        <dbReference type="Pfam" id="PF17917"/>
    </source>
</evidence>
<evidence type="ECO:0000313" key="10">
    <source>
        <dbReference type="Proteomes" id="UP000198211"/>
    </source>
</evidence>
<keyword evidence="1" id="KW-0808">Transferase</keyword>
<evidence type="ECO:0000256" key="5">
    <source>
        <dbReference type="ARBA" id="ARBA00022801"/>
    </source>
</evidence>
<evidence type="ECO:0000256" key="4">
    <source>
        <dbReference type="ARBA" id="ARBA00022759"/>
    </source>
</evidence>
<proteinExistence type="predicted"/>
<feature type="domain" description="Reverse transcriptase RNase H-like" evidence="8">
    <location>
        <begin position="153"/>
        <end position="257"/>
    </location>
</feature>
<dbReference type="InterPro" id="IPR041373">
    <property type="entry name" value="RT_RNaseH"/>
</dbReference>
<dbReference type="AlphaFoldDB" id="A0A225UM95"/>
<dbReference type="Pfam" id="PF13456">
    <property type="entry name" value="RVT_3"/>
    <property type="match status" value="1"/>
</dbReference>
<dbReference type="PANTHER" id="PTHR37984">
    <property type="entry name" value="PROTEIN CBG26694"/>
    <property type="match status" value="1"/>
</dbReference>
<reference evidence="10" key="1">
    <citation type="submission" date="2017-03" db="EMBL/GenBank/DDBJ databases">
        <title>Phytopthora megakarya and P. palmivora, two closely related causual agents of cacao black pod achieved similar genome size and gene model numbers by different mechanisms.</title>
        <authorList>
            <person name="Ali S."/>
            <person name="Shao J."/>
            <person name="Larry D.J."/>
            <person name="Kronmiller B."/>
            <person name="Shen D."/>
            <person name="Strem M.D."/>
            <person name="Melnick R.L."/>
            <person name="Guiltinan M.J."/>
            <person name="Tyler B.M."/>
            <person name="Meinhardt L.W."/>
            <person name="Bailey B.A."/>
        </authorList>
    </citation>
    <scope>NUCLEOTIDE SEQUENCE [LARGE SCALE GENOMIC DNA]</scope>
    <source>
        <strain evidence="10">zdho120</strain>
    </source>
</reference>
<dbReference type="Gene3D" id="3.30.420.10">
    <property type="entry name" value="Ribonuclease H-like superfamily/Ribonuclease H"/>
    <property type="match status" value="1"/>
</dbReference>
<evidence type="ECO:0000256" key="6">
    <source>
        <dbReference type="ARBA" id="ARBA00022918"/>
    </source>
</evidence>
<name>A0A225UM95_9STRA</name>
<sequence length="450" mass="50230">PTQMGLVLGRSSYIDDIAHGAPTWDKLCEDLNALLFRLLYWNITVSLPKSEFGKQAIPYLSHEVCAEGIGATPKIAKCVQGLPFPSTLKGVQSFLGSLNYYNKFIEDLPVVAAVLYELDEDCIRAGHDLDKAKEAFEIFKRKITSTPLLRHPDCTKPFVIIPHANPWAACAVLGQEHEGIIQPVRFTGRVLNESELRYHIAEKEVLAILRVLEQFRPLIYGSETPIVIYTRHSVLKWLLKSNSADGRHLKWGLELSKWTLELRRVQRDEDGLAAILGAGITPREHLDEVAENLIPAKGRVKAPPPISVEMLDSDFEGYVLSFDGAAKVSTRQGSCGWILWRLPGWNVLSAHGFPLDDVTVNDAEYHGLIKGLELVADRGFRDVVVVGDSRIVVQQAQGLIGCHRPNLQRRLAEYEALNMKFGSVRLVHVKRDYNQAADYLTTKTLALGKA</sequence>
<keyword evidence="10" id="KW-1185">Reference proteome</keyword>
<evidence type="ECO:0000256" key="1">
    <source>
        <dbReference type="ARBA" id="ARBA00022679"/>
    </source>
</evidence>
<dbReference type="SUPFAM" id="SSF56672">
    <property type="entry name" value="DNA/RNA polymerases"/>
    <property type="match status" value="1"/>
</dbReference>
<evidence type="ECO:0000256" key="3">
    <source>
        <dbReference type="ARBA" id="ARBA00022722"/>
    </source>
</evidence>
<keyword evidence="3" id="KW-0540">Nuclease</keyword>
<keyword evidence="2" id="KW-0548">Nucleotidyltransferase</keyword>
<dbReference type="Gene3D" id="3.30.70.270">
    <property type="match status" value="2"/>
</dbReference>
<dbReference type="InterPro" id="IPR036397">
    <property type="entry name" value="RNaseH_sf"/>
</dbReference>
<dbReference type="InterPro" id="IPR050951">
    <property type="entry name" value="Retrovirus_Pol_polyprotein"/>
</dbReference>
<dbReference type="GO" id="GO:0004523">
    <property type="term" value="F:RNA-DNA hybrid ribonuclease activity"/>
    <property type="evidence" value="ECO:0007669"/>
    <property type="project" value="InterPro"/>
</dbReference>
<comment type="caution">
    <text evidence="9">The sequence shown here is derived from an EMBL/GenBank/DDBJ whole genome shotgun (WGS) entry which is preliminary data.</text>
</comment>
<dbReference type="Pfam" id="PF17917">
    <property type="entry name" value="RT_RNaseH"/>
    <property type="match status" value="1"/>
</dbReference>
<dbReference type="InterPro" id="IPR012337">
    <property type="entry name" value="RNaseH-like_sf"/>
</dbReference>